<proteinExistence type="predicted"/>
<accession>A0ACC2P2K5</accession>
<evidence type="ECO:0000313" key="1">
    <source>
        <dbReference type="EMBL" id="KAJ8677661.1"/>
    </source>
</evidence>
<protein>
    <submittedName>
        <fullName evidence="1">Uncharacterized protein</fullName>
    </submittedName>
</protein>
<reference evidence="1" key="1">
    <citation type="submission" date="2023-04" db="EMBL/GenBank/DDBJ databases">
        <title>A chromosome-level genome assembly of the parasitoid wasp Eretmocerus hayati.</title>
        <authorList>
            <person name="Zhong Y."/>
            <person name="Liu S."/>
            <person name="Liu Y."/>
        </authorList>
    </citation>
    <scope>NUCLEOTIDE SEQUENCE</scope>
    <source>
        <strain evidence="1">ZJU_SS_LIU_2023</strain>
    </source>
</reference>
<gene>
    <name evidence="1" type="ORF">QAD02_013448</name>
</gene>
<keyword evidence="2" id="KW-1185">Reference proteome</keyword>
<sequence length="123" mass="13644">MTRTRDSNKGRDAGGKIQQGGKEEHHYRSSRENVAPSLDFGSIRVPHHSVSKSPGQIIGADPLESRTTDEDDPLMIRDTFLANPDQLSLLRQNNPRLAEALLSGDLGEPNSYIQDHSSQNLQR</sequence>
<comment type="caution">
    <text evidence="1">The sequence shown here is derived from an EMBL/GenBank/DDBJ whole genome shotgun (WGS) entry which is preliminary data.</text>
</comment>
<evidence type="ECO:0000313" key="2">
    <source>
        <dbReference type="Proteomes" id="UP001239111"/>
    </source>
</evidence>
<organism evidence="1 2">
    <name type="scientific">Eretmocerus hayati</name>
    <dbReference type="NCBI Taxonomy" id="131215"/>
    <lineage>
        <taxon>Eukaryota</taxon>
        <taxon>Metazoa</taxon>
        <taxon>Ecdysozoa</taxon>
        <taxon>Arthropoda</taxon>
        <taxon>Hexapoda</taxon>
        <taxon>Insecta</taxon>
        <taxon>Pterygota</taxon>
        <taxon>Neoptera</taxon>
        <taxon>Endopterygota</taxon>
        <taxon>Hymenoptera</taxon>
        <taxon>Apocrita</taxon>
        <taxon>Proctotrupomorpha</taxon>
        <taxon>Chalcidoidea</taxon>
        <taxon>Aphelinidae</taxon>
        <taxon>Aphelininae</taxon>
        <taxon>Eretmocerus</taxon>
    </lineage>
</organism>
<dbReference type="EMBL" id="CM056742">
    <property type="protein sequence ID" value="KAJ8677661.1"/>
    <property type="molecule type" value="Genomic_DNA"/>
</dbReference>
<dbReference type="Proteomes" id="UP001239111">
    <property type="component" value="Chromosome 2"/>
</dbReference>
<name>A0ACC2P2K5_9HYME</name>